<reference evidence="2" key="1">
    <citation type="submission" date="2023-10" db="EMBL/GenBank/DDBJ databases">
        <title>Genome assembly of Pristionchus species.</title>
        <authorList>
            <person name="Yoshida K."/>
            <person name="Sommer R.J."/>
        </authorList>
    </citation>
    <scope>NUCLEOTIDE SEQUENCE</scope>
    <source>
        <strain evidence="2">RS5133</strain>
    </source>
</reference>
<proteinExistence type="predicted"/>
<name>A0AAV5WA93_9BILA</name>
<dbReference type="InterPro" id="IPR000210">
    <property type="entry name" value="BTB/POZ_dom"/>
</dbReference>
<comment type="caution">
    <text evidence="2">The sequence shown here is derived from an EMBL/GenBank/DDBJ whole genome shotgun (WGS) entry which is preliminary data.</text>
</comment>
<feature type="domain" description="BTB" evidence="1">
    <location>
        <begin position="1"/>
        <end position="72"/>
    </location>
</feature>
<accession>A0AAV5WA93</accession>
<evidence type="ECO:0000259" key="1">
    <source>
        <dbReference type="Pfam" id="PF00651"/>
    </source>
</evidence>
<dbReference type="PANTHER" id="PTHR22744:SF14">
    <property type="entry name" value="BTB DOMAIN-CONTAINING PROTEIN-RELATED"/>
    <property type="match status" value="1"/>
</dbReference>
<dbReference type="Gene3D" id="3.30.710.10">
    <property type="entry name" value="Potassium Channel Kv1.1, Chain A"/>
    <property type="match status" value="1"/>
</dbReference>
<dbReference type="Pfam" id="PF00651">
    <property type="entry name" value="BTB"/>
    <property type="match status" value="1"/>
</dbReference>
<dbReference type="CDD" id="cd18186">
    <property type="entry name" value="BTB_POZ_ZBTB_KLHL-like"/>
    <property type="match status" value="1"/>
</dbReference>
<evidence type="ECO:0000313" key="3">
    <source>
        <dbReference type="Proteomes" id="UP001432322"/>
    </source>
</evidence>
<feature type="non-terminal residue" evidence="2">
    <location>
        <position position="1"/>
    </location>
</feature>
<dbReference type="AlphaFoldDB" id="A0AAV5WA93"/>
<dbReference type="Proteomes" id="UP001432322">
    <property type="component" value="Unassembled WGS sequence"/>
</dbReference>
<feature type="non-terminal residue" evidence="2">
    <location>
        <position position="132"/>
    </location>
</feature>
<gene>
    <name evidence="2" type="ORF">PFISCL1PPCAC_19038</name>
</gene>
<sequence length="132" mass="15434">STFFDILFFGGFKESSLEEIEINGVSSEDFATFLNILHQVSPVTKDNFEMLLELAHRFDCKVCMDDVERFMRNWRIIGWEPLVPKSTLTQYLYLSDKYSLNCLKKVILTRVKSVEAIKIMQNSEYWSELDGT</sequence>
<dbReference type="PANTHER" id="PTHR22744">
    <property type="entry name" value="HELIX LOOP HELIX PROTEIN 21-RELATED"/>
    <property type="match status" value="1"/>
</dbReference>
<protein>
    <recommendedName>
        <fullName evidence="1">BTB domain-containing protein</fullName>
    </recommendedName>
</protein>
<dbReference type="SUPFAM" id="SSF54695">
    <property type="entry name" value="POZ domain"/>
    <property type="match status" value="1"/>
</dbReference>
<evidence type="ECO:0000313" key="2">
    <source>
        <dbReference type="EMBL" id="GMT27741.1"/>
    </source>
</evidence>
<keyword evidence="3" id="KW-1185">Reference proteome</keyword>
<organism evidence="2 3">
    <name type="scientific">Pristionchus fissidentatus</name>
    <dbReference type="NCBI Taxonomy" id="1538716"/>
    <lineage>
        <taxon>Eukaryota</taxon>
        <taxon>Metazoa</taxon>
        <taxon>Ecdysozoa</taxon>
        <taxon>Nematoda</taxon>
        <taxon>Chromadorea</taxon>
        <taxon>Rhabditida</taxon>
        <taxon>Rhabditina</taxon>
        <taxon>Diplogasteromorpha</taxon>
        <taxon>Diplogasteroidea</taxon>
        <taxon>Neodiplogasteridae</taxon>
        <taxon>Pristionchus</taxon>
    </lineage>
</organism>
<dbReference type="InterPro" id="IPR011333">
    <property type="entry name" value="SKP1/BTB/POZ_sf"/>
</dbReference>
<dbReference type="EMBL" id="BTSY01000005">
    <property type="protein sequence ID" value="GMT27741.1"/>
    <property type="molecule type" value="Genomic_DNA"/>
</dbReference>